<name>A0A6C0BQ63_9ZZZZ</name>
<keyword evidence="1" id="KW-0812">Transmembrane</keyword>
<dbReference type="InterPro" id="IPR038765">
    <property type="entry name" value="Papain-like_cys_pep_sf"/>
</dbReference>
<accession>A0A6C0BQ63</accession>
<organism evidence="2">
    <name type="scientific">viral metagenome</name>
    <dbReference type="NCBI Taxonomy" id="1070528"/>
    <lineage>
        <taxon>unclassified sequences</taxon>
        <taxon>metagenomes</taxon>
        <taxon>organismal metagenomes</taxon>
    </lineage>
</organism>
<proteinExistence type="predicted"/>
<protein>
    <submittedName>
        <fullName evidence="2">Uncharacterized protein</fullName>
    </submittedName>
</protein>
<dbReference type="AlphaFoldDB" id="A0A6C0BQ63"/>
<keyword evidence="1" id="KW-1133">Transmembrane helix</keyword>
<keyword evidence="1" id="KW-0472">Membrane</keyword>
<dbReference type="Gene3D" id="3.90.1720.10">
    <property type="entry name" value="endopeptidase domain like (from Nostoc punctiforme)"/>
    <property type="match status" value="1"/>
</dbReference>
<evidence type="ECO:0000256" key="1">
    <source>
        <dbReference type="SAM" id="Phobius"/>
    </source>
</evidence>
<reference evidence="2" key="1">
    <citation type="journal article" date="2020" name="Nature">
        <title>Giant virus diversity and host interactions through global metagenomics.</title>
        <authorList>
            <person name="Schulz F."/>
            <person name="Roux S."/>
            <person name="Paez-Espino D."/>
            <person name="Jungbluth S."/>
            <person name="Walsh D.A."/>
            <person name="Denef V.J."/>
            <person name="McMahon K.D."/>
            <person name="Konstantinidis K.T."/>
            <person name="Eloe-Fadrosh E.A."/>
            <person name="Kyrpides N.C."/>
            <person name="Woyke T."/>
        </authorList>
    </citation>
    <scope>NUCLEOTIDE SEQUENCE</scope>
    <source>
        <strain evidence="2">GVMAG-M-3300018080-19</strain>
    </source>
</reference>
<dbReference type="SUPFAM" id="SSF54001">
    <property type="entry name" value="Cysteine proteinases"/>
    <property type="match status" value="1"/>
</dbReference>
<feature type="transmembrane region" description="Helical" evidence="1">
    <location>
        <begin position="6"/>
        <end position="28"/>
    </location>
</feature>
<sequence length="244" mass="28710">MSVVDVLWRILSEILALVLLGLFLYYMVRQFPVRPYEDELPPEPWDPYLYRSGDLIITFGDYLASIHPGHMSLVVQVPPYHQLFVWDLDSQEQTYILKPLMPFLEKNYKANRKVFVRHLDGPYSLDLLPILRKYGDINYEYQGVLDYCNYLLHKYLALPGLPTVLTSSNDKQHHFYCSEVVLRVLIDAGACQDDIFYNIPDLDHHSLSAQFHLIYPKYFLHSEFQINEFMEVGFNYQEARAVSF</sequence>
<dbReference type="EMBL" id="MN739212">
    <property type="protein sequence ID" value="QHS93921.1"/>
    <property type="molecule type" value="Genomic_DNA"/>
</dbReference>
<evidence type="ECO:0000313" key="2">
    <source>
        <dbReference type="EMBL" id="QHS93921.1"/>
    </source>
</evidence>